<reference evidence="12" key="1">
    <citation type="submission" date="2009-12" db="EMBL/GenBank/DDBJ databases">
        <title>Sequence of Clostridiales genomosp. BVAB3 str. UPII9-5.</title>
        <authorList>
            <person name="Madupu R."/>
            <person name="Durkin A.S."/>
            <person name="Torralba M."/>
            <person name="Methe B."/>
            <person name="Sutton G.G."/>
            <person name="Strausberg R.L."/>
            <person name="Nelson K.E."/>
        </authorList>
    </citation>
    <scope>NUCLEOTIDE SEQUENCE [LARGE SCALE GENOMIC DNA]</scope>
    <source>
        <strain evidence="12">28L</strain>
    </source>
</reference>
<evidence type="ECO:0000256" key="10">
    <source>
        <dbReference type="HAMAP-Rule" id="MF_00454"/>
    </source>
</evidence>
<keyword evidence="5 10" id="KW-0472">Membrane</keyword>
<comment type="function">
    <text evidence="9 10">Fluoride-specific ion channel. Important for reducing fluoride concentration in the cell, thus reducing its toxicity.</text>
</comment>
<dbReference type="AlphaFoldDB" id="D3LTG4"/>
<keyword evidence="3 10" id="KW-0812">Transmembrane</keyword>
<feature type="transmembrane region" description="Helical" evidence="10">
    <location>
        <begin position="102"/>
        <end position="122"/>
    </location>
</feature>
<dbReference type="InterPro" id="IPR003691">
    <property type="entry name" value="FluC"/>
</dbReference>
<evidence type="ECO:0000313" key="12">
    <source>
        <dbReference type="Proteomes" id="UP000003242"/>
    </source>
</evidence>
<protein>
    <recommendedName>
        <fullName evidence="10">Fluoride-specific ion channel FluC</fullName>
    </recommendedName>
</protein>
<dbReference type="Proteomes" id="UP000003242">
    <property type="component" value="Unassembled WGS sequence"/>
</dbReference>
<evidence type="ECO:0000256" key="5">
    <source>
        <dbReference type="ARBA" id="ARBA00023136"/>
    </source>
</evidence>
<dbReference type="HAMAP" id="MF_00454">
    <property type="entry name" value="FluC"/>
    <property type="match status" value="1"/>
</dbReference>
<dbReference type="STRING" id="699218.HMPREF0889_0564"/>
<evidence type="ECO:0000256" key="6">
    <source>
        <dbReference type="ARBA" id="ARBA00023303"/>
    </source>
</evidence>
<evidence type="ECO:0000256" key="3">
    <source>
        <dbReference type="ARBA" id="ARBA00022692"/>
    </source>
</evidence>
<dbReference type="GO" id="GO:0046872">
    <property type="term" value="F:metal ion binding"/>
    <property type="evidence" value="ECO:0007669"/>
    <property type="project" value="UniProtKB-KW"/>
</dbReference>
<gene>
    <name evidence="10" type="primary">fluC</name>
    <name evidence="10" type="synonym">crcB</name>
    <name evidence="11" type="ORF">HMPREF0889_0564</name>
</gene>
<evidence type="ECO:0000256" key="7">
    <source>
        <dbReference type="ARBA" id="ARBA00035120"/>
    </source>
</evidence>
<feature type="transmembrane region" description="Helical" evidence="10">
    <location>
        <begin position="31"/>
        <end position="52"/>
    </location>
</feature>
<keyword evidence="2 10" id="KW-1003">Cell membrane</keyword>
<dbReference type="PANTHER" id="PTHR28259">
    <property type="entry name" value="FLUORIDE EXPORT PROTEIN 1-RELATED"/>
    <property type="match status" value="1"/>
</dbReference>
<keyword evidence="10" id="KW-0915">Sodium</keyword>
<keyword evidence="10" id="KW-0813">Transport</keyword>
<comment type="activity regulation">
    <text evidence="10">Na(+) is not transported, but it plays an essential structural role and its presence is essential for fluoride channel function.</text>
</comment>
<comment type="caution">
    <text evidence="11">The sequence shown here is derived from an EMBL/GenBank/DDBJ whole genome shotgun (WGS) entry which is preliminary data.</text>
</comment>
<feature type="binding site" evidence="10">
    <location>
        <position position="75"/>
    </location>
    <ligand>
        <name>Na(+)</name>
        <dbReference type="ChEBI" id="CHEBI:29101"/>
        <note>structural</note>
    </ligand>
</feature>
<evidence type="ECO:0000256" key="9">
    <source>
        <dbReference type="ARBA" id="ARBA00049940"/>
    </source>
</evidence>
<feature type="transmembrane region" description="Helical" evidence="10">
    <location>
        <begin position="64"/>
        <end position="82"/>
    </location>
</feature>
<dbReference type="EMBL" id="ADGP01000009">
    <property type="protein sequence ID" value="EFD94503.1"/>
    <property type="molecule type" value="Genomic_DNA"/>
</dbReference>
<keyword evidence="10" id="KW-0479">Metal-binding</keyword>
<accession>D3LTG4</accession>
<dbReference type="GO" id="GO:0062054">
    <property type="term" value="F:fluoride channel activity"/>
    <property type="evidence" value="ECO:0007669"/>
    <property type="project" value="UniProtKB-UniRule"/>
</dbReference>
<keyword evidence="4 10" id="KW-1133">Transmembrane helix</keyword>
<name>D3LTG4_9FIRM</name>
<dbReference type="RefSeq" id="WP_009369527.1">
    <property type="nucleotide sequence ID" value="NZ_ADGP01000009.1"/>
</dbReference>
<evidence type="ECO:0000256" key="8">
    <source>
        <dbReference type="ARBA" id="ARBA00035585"/>
    </source>
</evidence>
<evidence type="ECO:0000256" key="2">
    <source>
        <dbReference type="ARBA" id="ARBA00022475"/>
    </source>
</evidence>
<keyword evidence="10" id="KW-0406">Ion transport</keyword>
<dbReference type="GO" id="GO:0140114">
    <property type="term" value="P:cellular detoxification of fluoride"/>
    <property type="evidence" value="ECO:0007669"/>
    <property type="project" value="UniProtKB-UniRule"/>
</dbReference>
<evidence type="ECO:0000256" key="4">
    <source>
        <dbReference type="ARBA" id="ARBA00022989"/>
    </source>
</evidence>
<keyword evidence="6 10" id="KW-0407">Ion channel</keyword>
<feature type="binding site" evidence="10">
    <location>
        <position position="72"/>
    </location>
    <ligand>
        <name>Na(+)</name>
        <dbReference type="ChEBI" id="CHEBI:29101"/>
        <note>structural</note>
    </ligand>
</feature>
<organism evidence="11 12">
    <name type="scientific">Megasphaera lornae</name>
    <dbReference type="NCBI Taxonomy" id="1000568"/>
    <lineage>
        <taxon>Bacteria</taxon>
        <taxon>Bacillati</taxon>
        <taxon>Bacillota</taxon>
        <taxon>Negativicutes</taxon>
        <taxon>Veillonellales</taxon>
        <taxon>Veillonellaceae</taxon>
        <taxon>Megasphaera</taxon>
    </lineage>
</organism>
<evidence type="ECO:0000313" key="11">
    <source>
        <dbReference type="EMBL" id="EFD94503.1"/>
    </source>
</evidence>
<dbReference type="PANTHER" id="PTHR28259:SF1">
    <property type="entry name" value="FLUORIDE EXPORT PROTEIN 1-RELATED"/>
    <property type="match status" value="1"/>
</dbReference>
<dbReference type="eggNOG" id="COG0239">
    <property type="taxonomic scope" value="Bacteria"/>
</dbReference>
<sequence>MKSTAVAIGGAIGAVLRYSIGVLTAGSGTFPYGTVTVNLAGSFGIALAYCFFQSHSSAPHTWRLFVITGVLGGFTTFSAFSWEWLQIWKQAGWVGGTAYGLLQGAGAFLCCMGGLAAGQWLWGR</sequence>
<dbReference type="Pfam" id="PF02537">
    <property type="entry name" value="CRCB"/>
    <property type="match status" value="1"/>
</dbReference>
<dbReference type="GO" id="GO:0005886">
    <property type="term" value="C:plasma membrane"/>
    <property type="evidence" value="ECO:0007669"/>
    <property type="project" value="UniProtKB-SubCell"/>
</dbReference>
<proteinExistence type="inferred from homology"/>
<dbReference type="OrthoDB" id="9815830at2"/>
<comment type="subcellular location">
    <subcellularLocation>
        <location evidence="1 10">Cell membrane</location>
        <topology evidence="1 10">Multi-pass membrane protein</topology>
    </subcellularLocation>
</comment>
<evidence type="ECO:0000256" key="1">
    <source>
        <dbReference type="ARBA" id="ARBA00004651"/>
    </source>
</evidence>
<comment type="catalytic activity">
    <reaction evidence="8">
        <text>fluoride(in) = fluoride(out)</text>
        <dbReference type="Rhea" id="RHEA:76159"/>
        <dbReference type="ChEBI" id="CHEBI:17051"/>
    </reaction>
    <physiologicalReaction direction="left-to-right" evidence="8">
        <dbReference type="Rhea" id="RHEA:76160"/>
    </physiologicalReaction>
</comment>
<comment type="similarity">
    <text evidence="7 10">Belongs to the fluoride channel Fluc/FEX (TC 1.A.43) family.</text>
</comment>